<dbReference type="SUPFAM" id="SSF56752">
    <property type="entry name" value="D-aminoacid aminotransferase-like PLP-dependent enzymes"/>
    <property type="match status" value="1"/>
</dbReference>
<evidence type="ECO:0000313" key="2">
    <source>
        <dbReference type="Proteomes" id="UP001318301"/>
    </source>
</evidence>
<dbReference type="InterPro" id="IPR043132">
    <property type="entry name" value="BCAT-like_C"/>
</dbReference>
<comment type="caution">
    <text evidence="1">The sequence shown here is derived from an EMBL/GenBank/DDBJ whole genome shotgun (WGS) entry which is preliminary data.</text>
</comment>
<dbReference type="EMBL" id="SEWW01000001">
    <property type="protein sequence ID" value="NGZ42977.1"/>
    <property type="molecule type" value="Genomic_DNA"/>
</dbReference>
<dbReference type="Proteomes" id="UP001318301">
    <property type="component" value="Unassembled WGS sequence"/>
</dbReference>
<organism evidence="1 2">
    <name type="scientific">Aquirufa beregesia</name>
    <dbReference type="NCBI Taxonomy" id="2516556"/>
    <lineage>
        <taxon>Bacteria</taxon>
        <taxon>Pseudomonadati</taxon>
        <taxon>Bacteroidota</taxon>
        <taxon>Cytophagia</taxon>
        <taxon>Cytophagales</taxon>
        <taxon>Flectobacillaceae</taxon>
        <taxon>Aquirufa</taxon>
    </lineage>
</organism>
<dbReference type="Gene3D" id="3.30.470.10">
    <property type="match status" value="1"/>
</dbReference>
<dbReference type="InterPro" id="IPR001544">
    <property type="entry name" value="Aminotrans_IV"/>
</dbReference>
<accession>A0ABX0EUL7</accession>
<keyword evidence="2" id="KW-1185">Reference proteome</keyword>
<evidence type="ECO:0000313" key="1">
    <source>
        <dbReference type="EMBL" id="NGZ42977.1"/>
    </source>
</evidence>
<evidence type="ECO:0008006" key="3">
    <source>
        <dbReference type="Google" id="ProtNLM"/>
    </source>
</evidence>
<proteinExistence type="predicted"/>
<name>A0ABX0EUL7_9BACT</name>
<dbReference type="Gene3D" id="3.20.10.10">
    <property type="entry name" value="D-amino Acid Aminotransferase, subunit A, domain 2"/>
    <property type="match status" value="1"/>
</dbReference>
<gene>
    <name evidence="1" type="ORF">EWU23_00645</name>
</gene>
<protein>
    <recommendedName>
        <fullName evidence="3">4-amino-4-deoxychorismate lyase</fullName>
    </recommendedName>
</protein>
<dbReference type="Pfam" id="PF01063">
    <property type="entry name" value="Aminotran_4"/>
    <property type="match status" value="1"/>
</dbReference>
<dbReference type="InterPro" id="IPR036038">
    <property type="entry name" value="Aminotransferase-like"/>
</dbReference>
<dbReference type="InterPro" id="IPR043131">
    <property type="entry name" value="BCAT-like_N"/>
</dbReference>
<dbReference type="RefSeq" id="WP_166227785.1">
    <property type="nucleotide sequence ID" value="NZ_CBCSIJ010000012.1"/>
</dbReference>
<sequence length="199" mass="23465">MPTFLETVHVVNGETLHLDYHQKRINDAFQNYFPTSPVLNIRDYFASLDIPQHGSYRARLVYRTEWDFHEFIPYQSKNINKLAIVNTGDFEYPFKFADRSHILKKIAEHPEADDIIFSKQGKLQDSSIANLAFKKDNKWYTPKEPLHWGTTRRRLLDEQVLEERDILETELKDYSHICLINVFRPLSDENALLLPDSIV</sequence>
<reference evidence="1 2" key="1">
    <citation type="submission" date="2019-02" db="EMBL/GenBank/DDBJ databases">
        <title>Genome of a new Bacteroidetes strain.</title>
        <authorList>
            <person name="Pitt A."/>
        </authorList>
    </citation>
    <scope>NUCLEOTIDE SEQUENCE [LARGE SCALE GENOMIC DNA]</scope>
    <source>
        <strain evidence="1 2">50C-KIRBA</strain>
    </source>
</reference>